<dbReference type="InterPro" id="IPR032508">
    <property type="entry name" value="FecR_C"/>
</dbReference>
<keyword evidence="1" id="KW-0812">Transmembrane</keyword>
<dbReference type="Gene3D" id="3.55.50.30">
    <property type="match status" value="1"/>
</dbReference>
<dbReference type="InterPro" id="IPR012373">
    <property type="entry name" value="Ferrdict_sens_TM"/>
</dbReference>
<reference evidence="4" key="1">
    <citation type="journal article" date="2014" name="Int. J. Syst. Evol. Microbiol.">
        <title>Complete genome sequence of Corynebacterium casei LMG S-19264T (=DSM 44701T), isolated from a smear-ripened cheese.</title>
        <authorList>
            <consortium name="US DOE Joint Genome Institute (JGI-PGF)"/>
            <person name="Walter F."/>
            <person name="Albersmeier A."/>
            <person name="Kalinowski J."/>
            <person name="Ruckert C."/>
        </authorList>
    </citation>
    <scope>NUCLEOTIDE SEQUENCE</scope>
    <source>
        <strain evidence="4">CCM 7664</strain>
    </source>
</reference>
<evidence type="ECO:0000313" key="4">
    <source>
        <dbReference type="EMBL" id="GGI55175.1"/>
    </source>
</evidence>
<accession>A0A8J3AXU9</accession>
<feature type="transmembrane region" description="Helical" evidence="1">
    <location>
        <begin position="62"/>
        <end position="79"/>
    </location>
</feature>
<protein>
    <submittedName>
        <fullName evidence="4">Sensor</fullName>
    </submittedName>
</protein>
<dbReference type="Pfam" id="PF16344">
    <property type="entry name" value="FecR_C"/>
    <property type="match status" value="1"/>
</dbReference>
<comment type="caution">
    <text evidence="4">The sequence shown here is derived from an EMBL/GenBank/DDBJ whole genome shotgun (WGS) entry which is preliminary data.</text>
</comment>
<evidence type="ECO:0000313" key="5">
    <source>
        <dbReference type="Proteomes" id="UP000627205"/>
    </source>
</evidence>
<evidence type="ECO:0000259" key="2">
    <source>
        <dbReference type="Pfam" id="PF04773"/>
    </source>
</evidence>
<keyword evidence="5" id="KW-1185">Reference proteome</keyword>
<evidence type="ECO:0000256" key="1">
    <source>
        <dbReference type="SAM" id="Phobius"/>
    </source>
</evidence>
<organism evidence="4 5">
    <name type="scientific">Oxalicibacterium solurbis</name>
    <dbReference type="NCBI Taxonomy" id="69280"/>
    <lineage>
        <taxon>Bacteria</taxon>
        <taxon>Pseudomonadati</taxon>
        <taxon>Pseudomonadota</taxon>
        <taxon>Betaproteobacteria</taxon>
        <taxon>Burkholderiales</taxon>
        <taxon>Oxalobacteraceae</taxon>
        <taxon>Oxalicibacterium</taxon>
    </lineage>
</organism>
<dbReference type="InterPro" id="IPR006860">
    <property type="entry name" value="FecR"/>
</dbReference>
<keyword evidence="1" id="KW-0472">Membrane</keyword>
<sequence>MTRMPPAITDHPESARQQNTVSGNTMTLDDDALMLFEDGLRANLPGVDDIVRRAAERKHKKRAIASVAIVALAGVLFWLDPSYKSEQVATAIGERSTWTLEDGSEVSLNTASVLRVEYHLRSRHLYLTQGEALFKVEHSRWRSFWVYANQTRVEDIGTVFNVRNTERGAQVTVLEGSVQVSTENEPAAVRLLQTGQSVETDGNHVNETAQIDANAIAAWHDGKLHFDNTPLAAVVAELQRYRQAPVRLSSALADLRITGQFDIDRIDQLLSMLPTLASVNVRREADGSVAIVPRNEEKRAGGAS</sequence>
<reference evidence="4" key="2">
    <citation type="submission" date="2020-09" db="EMBL/GenBank/DDBJ databases">
        <authorList>
            <person name="Sun Q."/>
            <person name="Sedlacek I."/>
        </authorList>
    </citation>
    <scope>NUCLEOTIDE SEQUENCE</scope>
    <source>
        <strain evidence="4">CCM 7664</strain>
    </source>
</reference>
<gene>
    <name evidence="4" type="ORF">GCM10011430_23490</name>
</gene>
<name>A0A8J3AXU9_9BURK</name>
<dbReference type="RefSeq" id="WP_188421965.1">
    <property type="nucleotide sequence ID" value="NZ_BMDP01000003.1"/>
</dbReference>
<dbReference type="PANTHER" id="PTHR30273:SF2">
    <property type="entry name" value="PROTEIN FECR"/>
    <property type="match status" value="1"/>
</dbReference>
<dbReference type="AlphaFoldDB" id="A0A8J3AXU9"/>
<evidence type="ECO:0000259" key="3">
    <source>
        <dbReference type="Pfam" id="PF16344"/>
    </source>
</evidence>
<dbReference type="Gene3D" id="2.60.120.1440">
    <property type="match status" value="1"/>
</dbReference>
<dbReference type="GO" id="GO:0016989">
    <property type="term" value="F:sigma factor antagonist activity"/>
    <property type="evidence" value="ECO:0007669"/>
    <property type="project" value="TreeGrafter"/>
</dbReference>
<dbReference type="Proteomes" id="UP000627205">
    <property type="component" value="Unassembled WGS sequence"/>
</dbReference>
<feature type="domain" description="FecR protein" evidence="2">
    <location>
        <begin position="87"/>
        <end position="179"/>
    </location>
</feature>
<dbReference type="Pfam" id="PF04773">
    <property type="entry name" value="FecR"/>
    <property type="match status" value="1"/>
</dbReference>
<proteinExistence type="predicted"/>
<keyword evidence="1" id="KW-1133">Transmembrane helix</keyword>
<dbReference type="EMBL" id="BMDP01000003">
    <property type="protein sequence ID" value="GGI55175.1"/>
    <property type="molecule type" value="Genomic_DNA"/>
</dbReference>
<feature type="domain" description="Protein FecR C-terminal" evidence="3">
    <location>
        <begin position="223"/>
        <end position="283"/>
    </location>
</feature>
<dbReference type="PANTHER" id="PTHR30273">
    <property type="entry name" value="PERIPLASMIC SIGNAL SENSOR AND SIGMA FACTOR ACTIVATOR FECR-RELATED"/>
    <property type="match status" value="1"/>
</dbReference>